<evidence type="ECO:0000256" key="1">
    <source>
        <dbReference type="SAM" id="Phobius"/>
    </source>
</evidence>
<evidence type="ECO:0000313" key="2">
    <source>
        <dbReference type="EMBL" id="QHT20287.1"/>
    </source>
</evidence>
<dbReference type="AlphaFoldDB" id="A0A6C0DU06"/>
<proteinExistence type="predicted"/>
<dbReference type="EMBL" id="MN739677">
    <property type="protein sequence ID" value="QHT20287.1"/>
    <property type="molecule type" value="Genomic_DNA"/>
</dbReference>
<feature type="transmembrane region" description="Helical" evidence="1">
    <location>
        <begin position="163"/>
        <end position="184"/>
    </location>
</feature>
<reference evidence="2" key="1">
    <citation type="journal article" date="2020" name="Nature">
        <title>Giant virus diversity and host interactions through global metagenomics.</title>
        <authorList>
            <person name="Schulz F."/>
            <person name="Roux S."/>
            <person name="Paez-Espino D."/>
            <person name="Jungbluth S."/>
            <person name="Walsh D.A."/>
            <person name="Denef V.J."/>
            <person name="McMahon K.D."/>
            <person name="Konstantinidis K.T."/>
            <person name="Eloe-Fadrosh E.A."/>
            <person name="Kyrpides N.C."/>
            <person name="Woyke T."/>
        </authorList>
    </citation>
    <scope>NUCLEOTIDE SEQUENCE</scope>
    <source>
        <strain evidence="2">GVMAG-M-3300023174-60</strain>
    </source>
</reference>
<keyword evidence="1" id="KW-0472">Membrane</keyword>
<sequence length="185" mass="19762">MANPDTTSAGPNVDSLMTGFPVAVLFFLITAVLFQFRDSFTSFNLVIWLTIPLLALVITSAVNVTSQYVNCKKTNVGKAILGALPSFVAVILGLGISSISFCRIPVTSVFAPLLIGKTVDVTKNKSTTTINSLKNSNSKECCVPKLTLESIENQYPLIAGISYGFYIMFSILFGTVIGTSLSSIC</sequence>
<organism evidence="2">
    <name type="scientific">viral metagenome</name>
    <dbReference type="NCBI Taxonomy" id="1070528"/>
    <lineage>
        <taxon>unclassified sequences</taxon>
        <taxon>metagenomes</taxon>
        <taxon>organismal metagenomes</taxon>
    </lineage>
</organism>
<protein>
    <submittedName>
        <fullName evidence="2">Uncharacterized protein</fullName>
    </submittedName>
</protein>
<feature type="transmembrane region" description="Helical" evidence="1">
    <location>
        <begin position="43"/>
        <end position="64"/>
    </location>
</feature>
<keyword evidence="1" id="KW-0812">Transmembrane</keyword>
<feature type="transmembrane region" description="Helical" evidence="1">
    <location>
        <begin position="76"/>
        <end position="96"/>
    </location>
</feature>
<feature type="transmembrane region" description="Helical" evidence="1">
    <location>
        <begin position="16"/>
        <end position="36"/>
    </location>
</feature>
<name>A0A6C0DU06_9ZZZZ</name>
<accession>A0A6C0DU06</accession>
<keyword evidence="1" id="KW-1133">Transmembrane helix</keyword>